<dbReference type="EMBL" id="JACHXZ010000004">
    <property type="protein sequence ID" value="MBB3170012.1"/>
    <property type="molecule type" value="Genomic_DNA"/>
</dbReference>
<organism evidence="1 2">
    <name type="scientific">Simiduia aestuariiviva</name>
    <dbReference type="NCBI Taxonomy" id="1510459"/>
    <lineage>
        <taxon>Bacteria</taxon>
        <taxon>Pseudomonadati</taxon>
        <taxon>Pseudomonadota</taxon>
        <taxon>Gammaproteobacteria</taxon>
        <taxon>Cellvibrionales</taxon>
        <taxon>Cellvibrionaceae</taxon>
        <taxon>Simiduia</taxon>
    </lineage>
</organism>
<gene>
    <name evidence="1" type="ORF">FHS30_003225</name>
</gene>
<evidence type="ECO:0000313" key="2">
    <source>
        <dbReference type="Proteomes" id="UP000559987"/>
    </source>
</evidence>
<proteinExistence type="predicted"/>
<protein>
    <recommendedName>
        <fullName evidence="3">Lipopolysaccharide kinase (Kdo/WaaP) family protein</fullName>
    </recommendedName>
</protein>
<dbReference type="AlphaFoldDB" id="A0A839UQ89"/>
<evidence type="ECO:0000313" key="1">
    <source>
        <dbReference type="EMBL" id="MBB3170012.1"/>
    </source>
</evidence>
<dbReference type="InterPro" id="IPR011009">
    <property type="entry name" value="Kinase-like_dom_sf"/>
</dbReference>
<dbReference type="RefSeq" id="WP_183911485.1">
    <property type="nucleotide sequence ID" value="NZ_JACHXZ010000004.1"/>
</dbReference>
<comment type="caution">
    <text evidence="1">The sequence shown here is derived from an EMBL/GenBank/DDBJ whole genome shotgun (WGS) entry which is preliminary data.</text>
</comment>
<evidence type="ECO:0008006" key="3">
    <source>
        <dbReference type="Google" id="ProtNLM"/>
    </source>
</evidence>
<dbReference type="Proteomes" id="UP000559987">
    <property type="component" value="Unassembled WGS sequence"/>
</dbReference>
<dbReference type="SUPFAM" id="SSF56112">
    <property type="entry name" value="Protein kinase-like (PK-like)"/>
    <property type="match status" value="1"/>
</dbReference>
<reference evidence="1 2" key="1">
    <citation type="submission" date="2020-08" db="EMBL/GenBank/DDBJ databases">
        <title>Genomic Encyclopedia of Type Strains, Phase III (KMG-III): the genomes of soil and plant-associated and newly described type strains.</title>
        <authorList>
            <person name="Whitman W."/>
        </authorList>
    </citation>
    <scope>NUCLEOTIDE SEQUENCE [LARGE SCALE GENOMIC DNA]</scope>
    <source>
        <strain evidence="1 2">CECT 8571</strain>
    </source>
</reference>
<keyword evidence="2" id="KW-1185">Reference proteome</keyword>
<dbReference type="Pfam" id="PF06293">
    <property type="entry name" value="Kdo"/>
    <property type="match status" value="1"/>
</dbReference>
<name>A0A839UQ89_9GAMM</name>
<accession>A0A839UQ89</accession>
<sequence length="249" mass="29107">MFHCDPNLEPVLKQHHLMDAARLWDWCAHHVNFIPGHGLSDKKTAEVQFDNNGPSYRLYISQNQLQRKGWLWQSQPKLRELYQNHLLCEARGVPTTQAVCYAEQRLPDTQCWRALMLVAQPTGYISAHEQQKQLPEQSLAARQPLLNAWATHFAQLHNQRLAHHNLHPVNVLMNDQRHVQIDHLEHLGYQWRTVVASVNDLACFMRGMSQFETADTEYFLQQYWRECKLGLTYQGLRQRVLAQLAPAKM</sequence>